<dbReference type="Proteomes" id="UP000239549">
    <property type="component" value="Unassembled WGS sequence"/>
</dbReference>
<evidence type="ECO:0008006" key="4">
    <source>
        <dbReference type="Google" id="ProtNLM"/>
    </source>
</evidence>
<dbReference type="EMBL" id="BFAV01000045">
    <property type="protein sequence ID" value="GBF32625.1"/>
    <property type="molecule type" value="Genomic_DNA"/>
</dbReference>
<name>A0A2L2X8V9_9FIRM</name>
<feature type="region of interest" description="Disordered" evidence="1">
    <location>
        <begin position="50"/>
        <end position="69"/>
    </location>
</feature>
<dbReference type="AlphaFoldDB" id="A0A2L2X8V9"/>
<organism evidence="2 3">
    <name type="scientific">Desulfocucumis palustris</name>
    <dbReference type="NCBI Taxonomy" id="1898651"/>
    <lineage>
        <taxon>Bacteria</taxon>
        <taxon>Bacillati</taxon>
        <taxon>Bacillota</taxon>
        <taxon>Clostridia</taxon>
        <taxon>Eubacteriales</taxon>
        <taxon>Desulfocucumaceae</taxon>
        <taxon>Desulfocucumis</taxon>
    </lineage>
</organism>
<keyword evidence="3" id="KW-1185">Reference proteome</keyword>
<comment type="caution">
    <text evidence="2">The sequence shown here is derived from an EMBL/GenBank/DDBJ whole genome shotgun (WGS) entry which is preliminary data.</text>
</comment>
<evidence type="ECO:0000313" key="3">
    <source>
        <dbReference type="Proteomes" id="UP000239549"/>
    </source>
</evidence>
<gene>
    <name evidence="2" type="ORF">DCCM_0821</name>
</gene>
<proteinExistence type="predicted"/>
<evidence type="ECO:0000313" key="2">
    <source>
        <dbReference type="EMBL" id="GBF32625.1"/>
    </source>
</evidence>
<sequence length="69" mass="7800">MIAGGAQTQSKLTEQLLSEIEKHRERIEALRFGQVVFVVHKGILTRGQITENFEPADRPDSGRSKPKRL</sequence>
<accession>A0A2L2X8V9</accession>
<protein>
    <recommendedName>
        <fullName evidence="4">DUF2292 domain-containing protein</fullName>
    </recommendedName>
</protein>
<reference evidence="3" key="1">
    <citation type="submission" date="2018-02" db="EMBL/GenBank/DDBJ databases">
        <title>Genome sequence of Desulfocucumis palustris strain NAW-5.</title>
        <authorList>
            <person name="Watanabe M."/>
            <person name="Kojima H."/>
            <person name="Fukui M."/>
        </authorList>
    </citation>
    <scope>NUCLEOTIDE SEQUENCE [LARGE SCALE GENOMIC DNA]</scope>
    <source>
        <strain evidence="3">NAW-5</strain>
    </source>
</reference>
<dbReference type="RefSeq" id="WP_104371129.1">
    <property type="nucleotide sequence ID" value="NZ_BFAV01000045.1"/>
</dbReference>
<evidence type="ECO:0000256" key="1">
    <source>
        <dbReference type="SAM" id="MobiDB-lite"/>
    </source>
</evidence>